<dbReference type="EMBL" id="HBIH01002359">
    <property type="protein sequence ID" value="CAE0320388.1"/>
    <property type="molecule type" value="Transcribed_RNA"/>
</dbReference>
<evidence type="ECO:0000313" key="1">
    <source>
        <dbReference type="EMBL" id="CAE0320388.1"/>
    </source>
</evidence>
<organism evidence="1">
    <name type="scientific">Strombidium inclinatum</name>
    <dbReference type="NCBI Taxonomy" id="197538"/>
    <lineage>
        <taxon>Eukaryota</taxon>
        <taxon>Sar</taxon>
        <taxon>Alveolata</taxon>
        <taxon>Ciliophora</taxon>
        <taxon>Intramacronucleata</taxon>
        <taxon>Spirotrichea</taxon>
        <taxon>Oligotrichia</taxon>
        <taxon>Strombidiidae</taxon>
        <taxon>Strombidium</taxon>
    </lineage>
</organism>
<dbReference type="AlphaFoldDB" id="A0A7S3IE87"/>
<reference evidence="1" key="1">
    <citation type="submission" date="2021-01" db="EMBL/GenBank/DDBJ databases">
        <authorList>
            <person name="Corre E."/>
            <person name="Pelletier E."/>
            <person name="Niang G."/>
            <person name="Scheremetjew M."/>
            <person name="Finn R."/>
            <person name="Kale V."/>
            <person name="Holt S."/>
            <person name="Cochrane G."/>
            <person name="Meng A."/>
            <person name="Brown T."/>
            <person name="Cohen L."/>
        </authorList>
    </citation>
    <scope>NUCLEOTIDE SEQUENCE</scope>
    <source>
        <strain evidence="1">S3</strain>
    </source>
</reference>
<sequence length="104" mass="12014">MEELLIGDQVSRRFLRILELSKFHYKDVGELLEVLPHIIHSNPPRDVKLKLFDLAVHVGSLLLQTLLKDFHLSIGFVHEELIVQESSLVLFHVLIKVSLHFSLL</sequence>
<proteinExistence type="predicted"/>
<gene>
    <name evidence="1" type="ORF">SINC0208_LOCUS967</name>
</gene>
<name>A0A7S3IE87_9SPIT</name>
<protein>
    <submittedName>
        <fullName evidence="1">Uncharacterized protein</fullName>
    </submittedName>
</protein>
<accession>A0A7S3IE87</accession>